<dbReference type="OrthoDB" id="85826at2"/>
<dbReference type="Proteomes" id="UP000030643">
    <property type="component" value="Unassembled WGS sequence"/>
</dbReference>
<dbReference type="InterPro" id="IPR054612">
    <property type="entry name" value="Phage_capsid-like_C"/>
</dbReference>
<dbReference type="InterPro" id="IPR024455">
    <property type="entry name" value="Phage_capsid"/>
</dbReference>
<comment type="subcellular location">
    <subcellularLocation>
        <location evidence="1">Virion</location>
    </subcellularLocation>
</comment>
<evidence type="ECO:0000256" key="1">
    <source>
        <dbReference type="ARBA" id="ARBA00004328"/>
    </source>
</evidence>
<keyword evidence="4" id="KW-1185">Reference proteome</keyword>
<accession>A0A069D3J7</accession>
<dbReference type="NCBIfam" id="TIGR01554">
    <property type="entry name" value="major_cap_HK97"/>
    <property type="match status" value="1"/>
</dbReference>
<dbReference type="EMBL" id="DF820504">
    <property type="protein sequence ID" value="GAK31966.1"/>
    <property type="molecule type" value="Genomic_DNA"/>
</dbReference>
<evidence type="ECO:0000259" key="2">
    <source>
        <dbReference type="Pfam" id="PF05065"/>
    </source>
</evidence>
<dbReference type="RefSeq" id="WP_027699865.1">
    <property type="nucleotide sequence ID" value="NZ_DF820504.1"/>
</dbReference>
<reference evidence="4" key="1">
    <citation type="journal article" date="2014" name="Genome Announc.">
        <title>Draft genome sequence of Weissella oryzae SG25T, isolated from fermented rice grains.</title>
        <authorList>
            <person name="Tanizawa Y."/>
            <person name="Fujisawa T."/>
            <person name="Mochizuki T."/>
            <person name="Kaminuma E."/>
            <person name="Suzuki Y."/>
            <person name="Nakamura Y."/>
            <person name="Tohno M."/>
        </authorList>
    </citation>
    <scope>NUCLEOTIDE SEQUENCE [LARGE SCALE GENOMIC DNA]</scope>
    <source>
        <strain evidence="4">DSM 25784 / JCM 18191 / LMG 30913 / SG25</strain>
    </source>
</reference>
<protein>
    <submittedName>
        <fullName evidence="3">Phage major capsid protein</fullName>
    </submittedName>
</protein>
<dbReference type="AlphaFoldDB" id="A0A069D3J7"/>
<name>A0A069D3J7_WEIOS</name>
<gene>
    <name evidence="3" type="ORF">WOSG25_210230</name>
</gene>
<proteinExistence type="predicted"/>
<dbReference type="STRING" id="1329250.WOSG25_210230"/>
<feature type="domain" description="Phage capsid-like C-terminal" evidence="2">
    <location>
        <begin position="117"/>
        <end position="379"/>
    </location>
</feature>
<dbReference type="Pfam" id="PF05065">
    <property type="entry name" value="Phage_capsid"/>
    <property type="match status" value="1"/>
</dbReference>
<dbReference type="eggNOG" id="COG4653">
    <property type="taxonomic scope" value="Bacteria"/>
</dbReference>
<organism evidence="3 4">
    <name type="scientific">Weissella oryzae (strain DSM 25784 / JCM 18191 / LMG 30913 / SG25)</name>
    <dbReference type="NCBI Taxonomy" id="1329250"/>
    <lineage>
        <taxon>Bacteria</taxon>
        <taxon>Bacillati</taxon>
        <taxon>Bacillota</taxon>
        <taxon>Bacilli</taxon>
        <taxon>Lactobacillales</taxon>
        <taxon>Lactobacillaceae</taxon>
        <taxon>Weissella</taxon>
    </lineage>
</organism>
<evidence type="ECO:0000313" key="4">
    <source>
        <dbReference type="Proteomes" id="UP000030643"/>
    </source>
</evidence>
<evidence type="ECO:0000313" key="3">
    <source>
        <dbReference type="EMBL" id="GAK31966.1"/>
    </source>
</evidence>
<sequence>MAVNINELNDAWVAAGQKVSDLQNKAQAMVMADATTEDIQAVQAEIVNAKAKRDLAHDSLVDARADEILNMEEVDPLSASEKDLKIKFVNDFKGMMNGDPTVINSINSSTEDDNKIGLTIPVDVQTSINALKRQYGSLEQYVNKESVSTASGSRVYEKWSDITPLAALDDEEAEIKEQDAPKLSLIKYTIKRYAGINTITNSLLKDTAENILAWLSTWIARKTVVTRNVAIIAAMNTVPKKPTLTKFDDIKELALNTVDPAIQATSMFMTNTSGFTALAKVKDAQGRYLIQPNVTNPEIKTIEGKQVIVIADKWLPSVNGLMPLYFGDLKQAATLFDRENMSLLSTNIGGNAFQTDTTKVRVIDRFDVVPTDTEAWAAGSFKAIADQQSTTPASN</sequence>
<dbReference type="SUPFAM" id="SSF56563">
    <property type="entry name" value="Major capsid protein gp5"/>
    <property type="match status" value="1"/>
</dbReference>